<dbReference type="Proteomes" id="UP001148838">
    <property type="component" value="Unassembled WGS sequence"/>
</dbReference>
<evidence type="ECO:0000313" key="2">
    <source>
        <dbReference type="Proteomes" id="UP001148838"/>
    </source>
</evidence>
<accession>A0ABQ8T5L0</accession>
<dbReference type="PANTHER" id="PTHR19446">
    <property type="entry name" value="REVERSE TRANSCRIPTASES"/>
    <property type="match status" value="1"/>
</dbReference>
<keyword evidence="2" id="KW-1185">Reference proteome</keyword>
<organism evidence="1 2">
    <name type="scientific">Periplaneta americana</name>
    <name type="common">American cockroach</name>
    <name type="synonym">Blatta americana</name>
    <dbReference type="NCBI Taxonomy" id="6978"/>
    <lineage>
        <taxon>Eukaryota</taxon>
        <taxon>Metazoa</taxon>
        <taxon>Ecdysozoa</taxon>
        <taxon>Arthropoda</taxon>
        <taxon>Hexapoda</taxon>
        <taxon>Insecta</taxon>
        <taxon>Pterygota</taxon>
        <taxon>Neoptera</taxon>
        <taxon>Polyneoptera</taxon>
        <taxon>Dictyoptera</taxon>
        <taxon>Blattodea</taxon>
        <taxon>Blattoidea</taxon>
        <taxon>Blattidae</taxon>
        <taxon>Blattinae</taxon>
        <taxon>Periplaneta</taxon>
    </lineage>
</organism>
<dbReference type="EMBL" id="JAJSOF020000015">
    <property type="protein sequence ID" value="KAJ4441776.1"/>
    <property type="molecule type" value="Genomic_DNA"/>
</dbReference>
<proteinExistence type="predicted"/>
<gene>
    <name evidence="1" type="ORF">ANN_11634</name>
</gene>
<protein>
    <recommendedName>
        <fullName evidence="3">Reverse transcriptase domain-containing protein</fullName>
    </recommendedName>
</protein>
<evidence type="ECO:0008006" key="3">
    <source>
        <dbReference type="Google" id="ProtNLM"/>
    </source>
</evidence>
<comment type="caution">
    <text evidence="1">The sequence shown here is derived from an EMBL/GenBank/DDBJ whole genome shotgun (WGS) entry which is preliminary data.</text>
</comment>
<name>A0ABQ8T5L0_PERAM</name>
<sequence>MAGLCKGGNEPPGSLKASEWPEDFTETLLLLIPKKNNAKKCNEFRTISLISHSVKIFLGILNRRLCSKMEGQLEKEQFGFRKRKRTTDAIGLL</sequence>
<evidence type="ECO:0000313" key="1">
    <source>
        <dbReference type="EMBL" id="KAJ4441776.1"/>
    </source>
</evidence>
<reference evidence="1 2" key="1">
    <citation type="journal article" date="2022" name="Allergy">
        <title>Genome assembly and annotation of Periplaneta americana reveal a comprehensive cockroach allergen profile.</title>
        <authorList>
            <person name="Wang L."/>
            <person name="Xiong Q."/>
            <person name="Saelim N."/>
            <person name="Wang L."/>
            <person name="Nong W."/>
            <person name="Wan A.T."/>
            <person name="Shi M."/>
            <person name="Liu X."/>
            <person name="Cao Q."/>
            <person name="Hui J.H.L."/>
            <person name="Sookrung N."/>
            <person name="Leung T.F."/>
            <person name="Tungtrongchitr A."/>
            <person name="Tsui S.K.W."/>
        </authorList>
    </citation>
    <scope>NUCLEOTIDE SEQUENCE [LARGE SCALE GENOMIC DNA]</scope>
    <source>
        <strain evidence="1">PWHHKU_190912</strain>
    </source>
</reference>